<keyword evidence="1" id="KW-0472">Membrane</keyword>
<feature type="domain" description="Two component regulator three Y" evidence="3">
    <location>
        <begin position="692"/>
        <end position="754"/>
    </location>
</feature>
<feature type="domain" description="Signal transduction histidine kinase internal region" evidence="2">
    <location>
        <begin position="801"/>
        <end position="879"/>
    </location>
</feature>
<dbReference type="Gene3D" id="2.130.10.10">
    <property type="entry name" value="YVTN repeat-like/Quinoprotein amine dehydrogenase"/>
    <property type="match status" value="2"/>
</dbReference>
<dbReference type="Gene3D" id="2.60.40.10">
    <property type="entry name" value="Immunoglobulins"/>
    <property type="match status" value="1"/>
</dbReference>
<dbReference type="InterPro" id="IPR013783">
    <property type="entry name" value="Ig-like_fold"/>
</dbReference>
<dbReference type="InterPro" id="IPR036890">
    <property type="entry name" value="HATPase_C_sf"/>
</dbReference>
<keyword evidence="1" id="KW-1133">Transmembrane helix</keyword>
<keyword evidence="1" id="KW-0812">Transmembrane</keyword>
<evidence type="ECO:0000313" key="5">
    <source>
        <dbReference type="Proteomes" id="UP000541352"/>
    </source>
</evidence>
<dbReference type="InterPro" id="IPR011123">
    <property type="entry name" value="Y_Y_Y"/>
</dbReference>
<dbReference type="InterPro" id="IPR015943">
    <property type="entry name" value="WD40/YVTN_repeat-like_dom_sf"/>
</dbReference>
<dbReference type="PANTHER" id="PTHR34220:SF7">
    <property type="entry name" value="SENSOR HISTIDINE KINASE YPDA"/>
    <property type="match status" value="1"/>
</dbReference>
<evidence type="ECO:0000313" key="4">
    <source>
        <dbReference type="EMBL" id="MBB3836077.1"/>
    </source>
</evidence>
<dbReference type="SUPFAM" id="SSF63829">
    <property type="entry name" value="Calcium-dependent phosphotriesterase"/>
    <property type="match status" value="1"/>
</dbReference>
<feature type="transmembrane region" description="Helical" evidence="1">
    <location>
        <begin position="762"/>
        <end position="782"/>
    </location>
</feature>
<dbReference type="PANTHER" id="PTHR34220">
    <property type="entry name" value="SENSOR HISTIDINE KINASE YPDA"/>
    <property type="match status" value="1"/>
</dbReference>
<dbReference type="InterPro" id="IPR050640">
    <property type="entry name" value="Bact_2-comp_sensor_kinase"/>
</dbReference>
<dbReference type="SUPFAM" id="SSF101898">
    <property type="entry name" value="NHL repeat"/>
    <property type="match status" value="1"/>
</dbReference>
<name>A0A7W5ZEZ5_9BACT</name>
<gene>
    <name evidence="4" type="ORF">FHS57_000059</name>
</gene>
<dbReference type="InterPro" id="IPR010559">
    <property type="entry name" value="Sig_transdc_His_kin_internal"/>
</dbReference>
<dbReference type="GO" id="GO:0016020">
    <property type="term" value="C:membrane"/>
    <property type="evidence" value="ECO:0007669"/>
    <property type="project" value="InterPro"/>
</dbReference>
<dbReference type="Pfam" id="PF07494">
    <property type="entry name" value="Reg_prop"/>
    <property type="match status" value="1"/>
</dbReference>
<organism evidence="4 5">
    <name type="scientific">Runella defluvii</name>
    <dbReference type="NCBI Taxonomy" id="370973"/>
    <lineage>
        <taxon>Bacteria</taxon>
        <taxon>Pseudomonadati</taxon>
        <taxon>Bacteroidota</taxon>
        <taxon>Cytophagia</taxon>
        <taxon>Cytophagales</taxon>
        <taxon>Spirosomataceae</taxon>
        <taxon>Runella</taxon>
    </lineage>
</organism>
<reference evidence="4 5" key="1">
    <citation type="submission" date="2020-08" db="EMBL/GenBank/DDBJ databases">
        <title>Genomic Encyclopedia of Type Strains, Phase IV (KMG-IV): sequencing the most valuable type-strain genomes for metagenomic binning, comparative biology and taxonomic classification.</title>
        <authorList>
            <person name="Goeker M."/>
        </authorList>
    </citation>
    <scope>NUCLEOTIDE SEQUENCE [LARGE SCALE GENOMIC DNA]</scope>
    <source>
        <strain evidence="4 5">DSM 17976</strain>
    </source>
</reference>
<accession>A0A7W5ZEZ5</accession>
<proteinExistence type="predicted"/>
<protein>
    <submittedName>
        <fullName evidence="4">Ligand-binding sensor domain-containing protein</fullName>
    </submittedName>
</protein>
<evidence type="ECO:0000259" key="2">
    <source>
        <dbReference type="Pfam" id="PF06580"/>
    </source>
</evidence>
<sequence>MNRIVFLFCMLVVGGYSLEAQIPELTFESITTKEGLPSNDVWSITKDPDGFLWLGTARSICRYDGYRFLTFKDAQIGYASGVSADSKGTIYASIDSKGFCKIERRSLTVKTLLENNYADKDTKNDLHEKAFVDTRNHVWLCDYTHVKRYDPATGKLHFYRISTNENDYQYASFFEDSRRRLWIISEIGVYRYLPNTDKLECLLDHGIVEKGKHKAVRFTQGFEDIHGNVWVGSHHGTLTRIAPNDHLTHFSSGFENADILCGVDVADLNGQHLLLLGTETGLRAFYPEQQRVYSFPAFYKSGIPIKTFFDDKENGLLWMGTKMGLYKYRYKNIGIRTFHIAHKAVNAPVTITSILPLPNGHYLLGLSHTGVLKWAPETQAIQLFPLPKSEYIHRLRWIGNQAVALSDNGIYKIDFQQKVLRPWKEIMNLVSANFTDVLLDAQKRLWISSQNHGLHVLDYPTLRPLSLWTQEAYQKIYKDNLIKSITQTANGKIWFATCGKGLFYWDEPQKTFVNVHELPFNKGVEISSMCNLSLQNGANNSVLLSGWGGVDKIETSGKIGASFDYKKDDILDTYCSNILEDPRGNFWFSTNEGIQIGNVPTRSVRHLSTIEGLYSNSPVGFYYHPPNELLLGHINHINILKINEVNSKKLLPKIVVSAIEVSGQARALDTSQAIGLQPHEKILNLQFSTLNFEPSTENVYQYQLEGFSNDWVNMGNQNTVSFTNLAPKTYTLRVKSGNSFGFWTTTPLKFTITVEPYFTETWWFKLIIALMVGIIVAGLIRWRLNTLQIRNQLELQMSEWKLKALQSQMNPHFLFNSLNSVQNYLLQNRGVEGAKYLSKFSRLVRRIMENSNHQYLRFEEIIETLKMYVEMEAFRFSHEFSYEFNIDEDEDMLDTLLPPMLLQPYVENAIWHGLMPKEGDKKLVISARCEGNYIFCTIQDNGVGRQFAPRREGHISRGQEMTRGIFESLKYKDKKAKIQVVDLFDVENQAAGTRIEMFIPTAPQA</sequence>
<evidence type="ECO:0000256" key="1">
    <source>
        <dbReference type="SAM" id="Phobius"/>
    </source>
</evidence>
<dbReference type="AlphaFoldDB" id="A0A7W5ZEZ5"/>
<dbReference type="EMBL" id="JACIBY010000001">
    <property type="protein sequence ID" value="MBB3836077.1"/>
    <property type="molecule type" value="Genomic_DNA"/>
</dbReference>
<dbReference type="Pfam" id="PF07495">
    <property type="entry name" value="Y_Y_Y"/>
    <property type="match status" value="1"/>
</dbReference>
<evidence type="ECO:0000259" key="3">
    <source>
        <dbReference type="Pfam" id="PF07495"/>
    </source>
</evidence>
<dbReference type="RefSeq" id="WP_183970874.1">
    <property type="nucleotide sequence ID" value="NZ_JACIBY010000001.1"/>
</dbReference>
<dbReference type="Pfam" id="PF06580">
    <property type="entry name" value="His_kinase"/>
    <property type="match status" value="1"/>
</dbReference>
<dbReference type="GO" id="GO:0000155">
    <property type="term" value="F:phosphorelay sensor kinase activity"/>
    <property type="evidence" value="ECO:0007669"/>
    <property type="project" value="InterPro"/>
</dbReference>
<dbReference type="SUPFAM" id="SSF55874">
    <property type="entry name" value="ATPase domain of HSP90 chaperone/DNA topoisomerase II/histidine kinase"/>
    <property type="match status" value="1"/>
</dbReference>
<dbReference type="Gene3D" id="3.30.565.10">
    <property type="entry name" value="Histidine kinase-like ATPase, C-terminal domain"/>
    <property type="match status" value="1"/>
</dbReference>
<comment type="caution">
    <text evidence="4">The sequence shown here is derived from an EMBL/GenBank/DDBJ whole genome shotgun (WGS) entry which is preliminary data.</text>
</comment>
<keyword evidence="5" id="KW-1185">Reference proteome</keyword>
<dbReference type="Proteomes" id="UP000541352">
    <property type="component" value="Unassembled WGS sequence"/>
</dbReference>
<dbReference type="InterPro" id="IPR011110">
    <property type="entry name" value="Reg_prop"/>
</dbReference>